<dbReference type="PANTHER" id="PTHR46649">
    <property type="match status" value="1"/>
</dbReference>
<gene>
    <name evidence="1" type="ORF">F0562_030712</name>
</gene>
<dbReference type="EMBL" id="CM018040">
    <property type="protein sequence ID" value="KAA8535709.1"/>
    <property type="molecule type" value="Genomic_DNA"/>
</dbReference>
<protein>
    <submittedName>
        <fullName evidence="1">Uncharacterized protein</fullName>
    </submittedName>
</protein>
<reference evidence="1 2" key="1">
    <citation type="submission" date="2019-09" db="EMBL/GenBank/DDBJ databases">
        <title>A chromosome-level genome assembly of the Chinese tupelo Nyssa sinensis.</title>
        <authorList>
            <person name="Yang X."/>
            <person name="Kang M."/>
            <person name="Yang Y."/>
            <person name="Xiong H."/>
            <person name="Wang M."/>
            <person name="Zhang Z."/>
            <person name="Wang Z."/>
            <person name="Wu H."/>
            <person name="Ma T."/>
            <person name="Liu J."/>
            <person name="Xi Z."/>
        </authorList>
    </citation>
    <scope>NUCLEOTIDE SEQUENCE [LARGE SCALE GENOMIC DNA]</scope>
    <source>
        <strain evidence="1">J267</strain>
        <tissue evidence="1">Leaf</tissue>
    </source>
</reference>
<name>A0A5J5AZA2_9ASTE</name>
<dbReference type="OrthoDB" id="10582315at2759"/>
<dbReference type="Proteomes" id="UP000325577">
    <property type="component" value="Linkage Group LG17"/>
</dbReference>
<sequence>MVVFVVGGGRLVKRAHDGLLLDAGGTLLQLAKPVEETYAVIGKKIGLSATSAEIKRGFNRAFAGLSANSAEIKQGFNRAFAAPWPEKLRY</sequence>
<organism evidence="1 2">
    <name type="scientific">Nyssa sinensis</name>
    <dbReference type="NCBI Taxonomy" id="561372"/>
    <lineage>
        <taxon>Eukaryota</taxon>
        <taxon>Viridiplantae</taxon>
        <taxon>Streptophyta</taxon>
        <taxon>Embryophyta</taxon>
        <taxon>Tracheophyta</taxon>
        <taxon>Spermatophyta</taxon>
        <taxon>Magnoliopsida</taxon>
        <taxon>eudicotyledons</taxon>
        <taxon>Gunneridae</taxon>
        <taxon>Pentapetalae</taxon>
        <taxon>asterids</taxon>
        <taxon>Cornales</taxon>
        <taxon>Nyssaceae</taxon>
        <taxon>Nyssa</taxon>
    </lineage>
</organism>
<accession>A0A5J5AZA2</accession>
<dbReference type="AlphaFoldDB" id="A0A5J5AZA2"/>
<keyword evidence="2" id="KW-1185">Reference proteome</keyword>
<evidence type="ECO:0000313" key="2">
    <source>
        <dbReference type="Proteomes" id="UP000325577"/>
    </source>
</evidence>
<evidence type="ECO:0000313" key="1">
    <source>
        <dbReference type="EMBL" id="KAA8535709.1"/>
    </source>
</evidence>
<dbReference type="PANTHER" id="PTHR46649:SF5">
    <property type="entry name" value="F14L17.7 PROTEIN"/>
    <property type="match status" value="1"/>
</dbReference>
<proteinExistence type="predicted"/>